<dbReference type="PANTHER" id="PTHR33710">
    <property type="entry name" value="BNAC02G09200D PROTEIN"/>
    <property type="match status" value="1"/>
</dbReference>
<gene>
    <name evidence="1" type="ORF">R3W88_026470</name>
</gene>
<reference evidence="1 2" key="1">
    <citation type="submission" date="2023-10" db="EMBL/GenBank/DDBJ databases">
        <title>Genome-Wide Identification Analysis in wild type Solanum Pinnatisectum Reveals Some Genes Defensing Phytophthora Infestans.</title>
        <authorList>
            <person name="Sun C."/>
        </authorList>
    </citation>
    <scope>NUCLEOTIDE SEQUENCE [LARGE SCALE GENOMIC DNA]</scope>
    <source>
        <strain evidence="1">LQN</strain>
        <tissue evidence="1">Leaf</tissue>
    </source>
</reference>
<dbReference type="AlphaFoldDB" id="A0AAV9LDL2"/>
<dbReference type="Proteomes" id="UP001311915">
    <property type="component" value="Unassembled WGS sequence"/>
</dbReference>
<evidence type="ECO:0000313" key="1">
    <source>
        <dbReference type="EMBL" id="KAK4723691.1"/>
    </source>
</evidence>
<keyword evidence="2" id="KW-1185">Reference proteome</keyword>
<name>A0AAV9LDL2_9SOLN</name>
<dbReference type="PANTHER" id="PTHR33710:SF79">
    <property type="entry name" value="OS06G0205337 PROTEIN"/>
    <property type="match status" value="1"/>
</dbReference>
<comment type="caution">
    <text evidence="1">The sequence shown here is derived from an EMBL/GenBank/DDBJ whole genome shotgun (WGS) entry which is preliminary data.</text>
</comment>
<evidence type="ECO:0008006" key="3">
    <source>
        <dbReference type="Google" id="ProtNLM"/>
    </source>
</evidence>
<protein>
    <recommendedName>
        <fullName evidence="3">Reverse transcriptase</fullName>
    </recommendedName>
</protein>
<organism evidence="1 2">
    <name type="scientific">Solanum pinnatisectum</name>
    <name type="common">tansyleaf nightshade</name>
    <dbReference type="NCBI Taxonomy" id="50273"/>
    <lineage>
        <taxon>Eukaryota</taxon>
        <taxon>Viridiplantae</taxon>
        <taxon>Streptophyta</taxon>
        <taxon>Embryophyta</taxon>
        <taxon>Tracheophyta</taxon>
        <taxon>Spermatophyta</taxon>
        <taxon>Magnoliopsida</taxon>
        <taxon>eudicotyledons</taxon>
        <taxon>Gunneridae</taxon>
        <taxon>Pentapetalae</taxon>
        <taxon>asterids</taxon>
        <taxon>lamiids</taxon>
        <taxon>Solanales</taxon>
        <taxon>Solanaceae</taxon>
        <taxon>Solanoideae</taxon>
        <taxon>Solaneae</taxon>
        <taxon>Solanum</taxon>
    </lineage>
</organism>
<accession>A0AAV9LDL2</accession>
<dbReference type="EMBL" id="JAWPEI010000006">
    <property type="protein sequence ID" value="KAK4723691.1"/>
    <property type="molecule type" value="Genomic_DNA"/>
</dbReference>
<dbReference type="InterPro" id="IPR036691">
    <property type="entry name" value="Endo/exonu/phosph_ase_sf"/>
</dbReference>
<evidence type="ECO:0000313" key="2">
    <source>
        <dbReference type="Proteomes" id="UP001311915"/>
    </source>
</evidence>
<sequence length="81" mass="9542">MVGGDFNVILTEEEKKGGLDFTQFEALDFSQCVNNCALTELKFVGSDFTWWNGRIEGDSIFKRNRNRIMHRFMLYSILRRK</sequence>
<proteinExistence type="predicted"/>
<dbReference type="SUPFAM" id="SSF56219">
    <property type="entry name" value="DNase I-like"/>
    <property type="match status" value="1"/>
</dbReference>